<organism evidence="1 2">
    <name type="scientific">Mycolicibacterium setense</name>
    <dbReference type="NCBI Taxonomy" id="431269"/>
    <lineage>
        <taxon>Bacteria</taxon>
        <taxon>Bacillati</taxon>
        <taxon>Actinomycetota</taxon>
        <taxon>Actinomycetes</taxon>
        <taxon>Mycobacteriales</taxon>
        <taxon>Mycobacteriaceae</taxon>
        <taxon>Mycolicibacterium</taxon>
    </lineage>
</organism>
<evidence type="ECO:0000313" key="2">
    <source>
        <dbReference type="Proteomes" id="UP000031004"/>
    </source>
</evidence>
<dbReference type="Pfam" id="PF10604">
    <property type="entry name" value="Polyketide_cyc2"/>
    <property type="match status" value="1"/>
</dbReference>
<keyword evidence="2" id="KW-1185">Reference proteome</keyword>
<gene>
    <name evidence="1" type="ORF">QQ44_18510</name>
</gene>
<comment type="caution">
    <text evidence="1">The sequence shown here is derived from an EMBL/GenBank/DDBJ whole genome shotgun (WGS) entry which is preliminary data.</text>
</comment>
<reference evidence="1 2" key="1">
    <citation type="submission" date="2014-11" db="EMBL/GenBank/DDBJ databases">
        <title>Mycobacterium setense Manresensis Genome.</title>
        <authorList>
            <person name="Rech G."/>
            <person name="Sumoy L."/>
        </authorList>
    </citation>
    <scope>NUCLEOTIDE SEQUENCE [LARGE SCALE GENOMIC DNA]</scope>
    <source>
        <strain evidence="1 2">Manresensis</strain>
    </source>
</reference>
<dbReference type="CDD" id="cd07821">
    <property type="entry name" value="PYR_PYL_RCAR_like"/>
    <property type="match status" value="1"/>
</dbReference>
<dbReference type="InterPro" id="IPR019587">
    <property type="entry name" value="Polyketide_cyclase/dehydratase"/>
</dbReference>
<dbReference type="EMBL" id="JTLZ01000008">
    <property type="protein sequence ID" value="KHO24114.1"/>
    <property type="molecule type" value="Genomic_DNA"/>
</dbReference>
<dbReference type="RefSeq" id="WP_039322827.1">
    <property type="nucleotide sequence ID" value="NZ_JTLZ01000008.1"/>
</dbReference>
<sequence length="135" mass="14653">MFSVEESIDIASAPEIVWSLVGDPAAICGWHPGIESSSIVHGVRHCTLMGGGEVAEQIVEHCDRRRYYVYAVVGSQFGMVDYRSRIQVLGIDGGGARMEWSGQFDAIEPAHGNLIAESVATTYRDGLTAVRNRLA</sequence>
<proteinExistence type="predicted"/>
<evidence type="ECO:0000313" key="1">
    <source>
        <dbReference type="EMBL" id="KHO24114.1"/>
    </source>
</evidence>
<protein>
    <recommendedName>
        <fullName evidence="3">Polyketide cyclase</fullName>
    </recommendedName>
</protein>
<dbReference type="Proteomes" id="UP000031004">
    <property type="component" value="Unassembled WGS sequence"/>
</dbReference>
<dbReference type="PANTHER" id="PTHR39332">
    <property type="entry name" value="BLL4707 PROTEIN"/>
    <property type="match status" value="1"/>
</dbReference>
<evidence type="ECO:0008006" key="3">
    <source>
        <dbReference type="Google" id="ProtNLM"/>
    </source>
</evidence>
<accession>A0ABR4YUA2</accession>
<dbReference type="SUPFAM" id="SSF55961">
    <property type="entry name" value="Bet v1-like"/>
    <property type="match status" value="1"/>
</dbReference>
<dbReference type="Gene3D" id="3.30.530.20">
    <property type="match status" value="1"/>
</dbReference>
<dbReference type="PANTHER" id="PTHR39332:SF7">
    <property type="entry name" value="SRPBCC FAMILY PROTEIN"/>
    <property type="match status" value="1"/>
</dbReference>
<dbReference type="InterPro" id="IPR023393">
    <property type="entry name" value="START-like_dom_sf"/>
</dbReference>
<name>A0ABR4YUA2_9MYCO</name>